<accession>A0A1J4KVN4</accession>
<dbReference type="InterPro" id="IPR050834">
    <property type="entry name" value="Glycosyltransf_2"/>
</dbReference>
<dbReference type="GO" id="GO:0016757">
    <property type="term" value="F:glycosyltransferase activity"/>
    <property type="evidence" value="ECO:0007669"/>
    <property type="project" value="UniProtKB-KW"/>
</dbReference>
<organism evidence="3 4">
    <name type="scientific">Tritrichomonas foetus</name>
    <dbReference type="NCBI Taxonomy" id="1144522"/>
    <lineage>
        <taxon>Eukaryota</taxon>
        <taxon>Metamonada</taxon>
        <taxon>Parabasalia</taxon>
        <taxon>Tritrichomonadida</taxon>
        <taxon>Tritrichomonadidae</taxon>
        <taxon>Tritrichomonas</taxon>
    </lineage>
</organism>
<dbReference type="PANTHER" id="PTHR43685:SF2">
    <property type="entry name" value="GLYCOSYLTRANSFERASE 2-LIKE DOMAIN-CONTAINING PROTEIN"/>
    <property type="match status" value="1"/>
</dbReference>
<evidence type="ECO:0000313" key="4">
    <source>
        <dbReference type="Proteomes" id="UP000179807"/>
    </source>
</evidence>
<dbReference type="AlphaFoldDB" id="A0A1J4KVN4"/>
<dbReference type="InterPro" id="IPR029044">
    <property type="entry name" value="Nucleotide-diphossugar_trans"/>
</dbReference>
<dbReference type="OrthoDB" id="3784at2759"/>
<dbReference type="CDD" id="cd00761">
    <property type="entry name" value="Glyco_tranf_GTA_type"/>
    <property type="match status" value="1"/>
</dbReference>
<dbReference type="Proteomes" id="UP000179807">
    <property type="component" value="Unassembled WGS sequence"/>
</dbReference>
<feature type="domain" description="Glycosyltransferase 2-like" evidence="2">
    <location>
        <begin position="13"/>
        <end position="154"/>
    </location>
</feature>
<dbReference type="EMBL" id="MLAK01000481">
    <property type="protein sequence ID" value="OHT13758.1"/>
    <property type="molecule type" value="Genomic_DNA"/>
</dbReference>
<gene>
    <name evidence="3" type="ORF">TRFO_43269</name>
</gene>
<dbReference type="Pfam" id="PF00535">
    <property type="entry name" value="Glycos_transf_2"/>
    <property type="match status" value="1"/>
</dbReference>
<proteinExistence type="predicted"/>
<sequence length="262" mass="30920">MIKSISINSLFVSIVIPFFNREIYLNRSIYSCLKQTFHDVEVICVDDSSTDGSLKVVKTIQKQDHRIFYYEMKDHSGTNLVRYYGIHVARGQFTMQLDSDDEFTPTIVEKIYMLTKTYTVDIIQFDAVVFRSIKDVRKWNFRIPPFSSTNNSQLIRAVLENKIGWNLAFLCIRRTIYVKALKYLKPYIFGSIICIQEDRLHAHTCFIFCNFYYYLHFVGYIYYRDHYSAITNQSRCNGSGKARTILSKIYQNVLNVSYNKKF</sequence>
<evidence type="ECO:0000256" key="1">
    <source>
        <dbReference type="ARBA" id="ARBA00003301"/>
    </source>
</evidence>
<dbReference type="RefSeq" id="XP_068366894.1">
    <property type="nucleotide sequence ID" value="XM_068514712.1"/>
</dbReference>
<keyword evidence="4" id="KW-1185">Reference proteome</keyword>
<protein>
    <submittedName>
        <fullName evidence="3">Beta-1,3-galactosyltransferase</fullName>
    </submittedName>
</protein>
<comment type="caution">
    <text evidence="3">The sequence shown here is derived from an EMBL/GenBank/DDBJ whole genome shotgun (WGS) entry which is preliminary data.</text>
</comment>
<dbReference type="InterPro" id="IPR001173">
    <property type="entry name" value="Glyco_trans_2-like"/>
</dbReference>
<comment type="function">
    <text evidence="1">Dolichyl-phosphate beta-glucosyltransferase involved in the glycosylation of glycoproteins through the synthesis of dolichyl beta-D-glucosyl phosphate which serves as a sugar donor for transfer of three glucose residues to the Man-9-GlcNAc-2-PP-dolichol precursor to N-glycans.</text>
</comment>
<dbReference type="PANTHER" id="PTHR43685">
    <property type="entry name" value="GLYCOSYLTRANSFERASE"/>
    <property type="match status" value="1"/>
</dbReference>
<dbReference type="GeneID" id="94849416"/>
<evidence type="ECO:0000259" key="2">
    <source>
        <dbReference type="Pfam" id="PF00535"/>
    </source>
</evidence>
<dbReference type="SUPFAM" id="SSF53448">
    <property type="entry name" value="Nucleotide-diphospho-sugar transferases"/>
    <property type="match status" value="1"/>
</dbReference>
<name>A0A1J4KVN4_9EUKA</name>
<reference evidence="3" key="1">
    <citation type="submission" date="2016-10" db="EMBL/GenBank/DDBJ databases">
        <authorList>
            <person name="Benchimol M."/>
            <person name="Almeida L.G."/>
            <person name="Vasconcelos A.T."/>
            <person name="Perreira-Neves A."/>
            <person name="Rosa I.A."/>
            <person name="Tasca T."/>
            <person name="Bogo M.R."/>
            <person name="de Souza W."/>
        </authorList>
    </citation>
    <scope>NUCLEOTIDE SEQUENCE [LARGE SCALE GENOMIC DNA]</scope>
    <source>
        <strain evidence="3">K</strain>
    </source>
</reference>
<dbReference type="Gene3D" id="3.90.550.10">
    <property type="entry name" value="Spore Coat Polysaccharide Biosynthesis Protein SpsA, Chain A"/>
    <property type="match status" value="1"/>
</dbReference>
<evidence type="ECO:0000313" key="3">
    <source>
        <dbReference type="EMBL" id="OHT13758.1"/>
    </source>
</evidence>
<dbReference type="VEuPathDB" id="TrichDB:TRFO_43269"/>